<feature type="compositionally biased region" description="Low complexity" evidence="1">
    <location>
        <begin position="349"/>
        <end position="361"/>
    </location>
</feature>
<feature type="compositionally biased region" description="Low complexity" evidence="1">
    <location>
        <begin position="292"/>
        <end position="315"/>
    </location>
</feature>
<dbReference type="Proteomes" id="UP000518300">
    <property type="component" value="Unassembled WGS sequence"/>
</dbReference>
<evidence type="ECO:0000256" key="1">
    <source>
        <dbReference type="SAM" id="MobiDB-lite"/>
    </source>
</evidence>
<proteinExistence type="predicted"/>
<feature type="compositionally biased region" description="Pro residues" evidence="1">
    <location>
        <begin position="316"/>
        <end position="348"/>
    </location>
</feature>
<dbReference type="EMBL" id="JABBJJ010000049">
    <property type="protein sequence ID" value="NMO15831.1"/>
    <property type="molecule type" value="Genomic_DNA"/>
</dbReference>
<reference evidence="2 3" key="1">
    <citation type="submission" date="2020-04" db="EMBL/GenBank/DDBJ databases">
        <title>Draft genome of Pyxidicoccus fallax type strain.</title>
        <authorList>
            <person name="Whitworth D.E."/>
        </authorList>
    </citation>
    <scope>NUCLEOTIDE SEQUENCE [LARGE SCALE GENOMIC DNA]</scope>
    <source>
        <strain evidence="2 3">DSM 14698</strain>
    </source>
</reference>
<evidence type="ECO:0000313" key="2">
    <source>
        <dbReference type="EMBL" id="NMO15831.1"/>
    </source>
</evidence>
<feature type="region of interest" description="Disordered" evidence="1">
    <location>
        <begin position="1"/>
        <end position="23"/>
    </location>
</feature>
<accession>A0A848LGL4</accession>
<feature type="compositionally biased region" description="Basic and acidic residues" evidence="1">
    <location>
        <begin position="529"/>
        <end position="546"/>
    </location>
</feature>
<sequence>MMVVAGAGCHRGTAPGPSRPQGFEGRTLPLLASPALRLTVAGRLGTRAVPVVLDVARPLSLVSQGCFEGALPAPEGTVRAPEPAGGFRSWPVVPLPAFSVGPVASPMRTAGLSGEKACAVTLGADVLEPYALTVDPLRREVTFSASRPREAYAAEAAASDAAREVYVMELSREPLGDWPLLAARVRQGEAELTGPFVLGSREPFSRLALGPAQAQGMEPLETAANLPPRTFAVDAVELAEGVGARPLVVEAAGRWDSPSSLGRLGPDVWGRFTATLDAKGGVLVLRRPRVGAPGVAPSSAPEASPAASSGQAPATAPAPPPSSTASPPPASAPAQPPSSAPPAPPPASAPAQTSEAASPSVPAQPAPQAPASSQAPAGRQQCAGPDGTFSEEACYGLHVRREPDGSVSVSGAVYRDLSEGGRLHLEPMGADGQRLQSGCGVGLSFPATSRGLTTQHRLPWASLAQALPACHGALSTAAGFKLALFEEGRQPECPTACAFVTDSASRRTVCECQPTPLGEGVALPSRTSRSREPPPEERELEPEDPK</sequence>
<protein>
    <submittedName>
        <fullName evidence="2">Uncharacterized protein</fullName>
    </submittedName>
</protein>
<comment type="caution">
    <text evidence="2">The sequence shown here is derived from an EMBL/GenBank/DDBJ whole genome shotgun (WGS) entry which is preliminary data.</text>
</comment>
<name>A0A848LGL4_9BACT</name>
<feature type="region of interest" description="Disordered" evidence="1">
    <location>
        <begin position="515"/>
        <end position="546"/>
    </location>
</feature>
<organism evidence="2 3">
    <name type="scientific">Pyxidicoccus fallax</name>
    <dbReference type="NCBI Taxonomy" id="394095"/>
    <lineage>
        <taxon>Bacteria</taxon>
        <taxon>Pseudomonadati</taxon>
        <taxon>Myxococcota</taxon>
        <taxon>Myxococcia</taxon>
        <taxon>Myxococcales</taxon>
        <taxon>Cystobacterineae</taxon>
        <taxon>Myxococcaceae</taxon>
        <taxon>Pyxidicoccus</taxon>
    </lineage>
</organism>
<feature type="region of interest" description="Disordered" evidence="1">
    <location>
        <begin position="292"/>
        <end position="386"/>
    </location>
</feature>
<dbReference type="AlphaFoldDB" id="A0A848LGL4"/>
<evidence type="ECO:0000313" key="3">
    <source>
        <dbReference type="Proteomes" id="UP000518300"/>
    </source>
</evidence>
<keyword evidence="3" id="KW-1185">Reference proteome</keyword>
<gene>
    <name evidence="2" type="ORF">HG543_13355</name>
</gene>